<dbReference type="GO" id="GO:0009055">
    <property type="term" value="F:electron transfer activity"/>
    <property type="evidence" value="ECO:0007669"/>
    <property type="project" value="InterPro"/>
</dbReference>
<organism evidence="13 14">
    <name type="scientific">Burkholderia stabilis</name>
    <dbReference type="NCBI Taxonomy" id="95485"/>
    <lineage>
        <taxon>Bacteria</taxon>
        <taxon>Pseudomonadati</taxon>
        <taxon>Pseudomonadota</taxon>
        <taxon>Betaproteobacteria</taxon>
        <taxon>Burkholderiales</taxon>
        <taxon>Burkholderiaceae</taxon>
        <taxon>Burkholderia</taxon>
        <taxon>Burkholderia cepacia complex</taxon>
    </lineage>
</organism>
<keyword evidence="5 11" id="KW-0732">Signal</keyword>
<keyword evidence="2" id="KW-1003">Cell membrane</keyword>
<comment type="subcellular location">
    <subcellularLocation>
        <location evidence="1">Cell membrane</location>
    </subcellularLocation>
</comment>
<dbReference type="GO" id="GO:0016614">
    <property type="term" value="F:oxidoreductase activity, acting on CH-OH group of donors"/>
    <property type="evidence" value="ECO:0007669"/>
    <property type="project" value="InterPro"/>
</dbReference>
<name>A0AAJ5NF33_9BURK</name>
<evidence type="ECO:0000256" key="1">
    <source>
        <dbReference type="ARBA" id="ARBA00004236"/>
    </source>
</evidence>
<evidence type="ECO:0000256" key="8">
    <source>
        <dbReference type="ARBA" id="ARBA00023136"/>
    </source>
</evidence>
<dbReference type="InterPro" id="IPR036909">
    <property type="entry name" value="Cyt_c-like_dom_sf"/>
</dbReference>
<dbReference type="PANTHER" id="PTHR35008">
    <property type="entry name" value="BLL4482 PROTEIN-RELATED"/>
    <property type="match status" value="1"/>
</dbReference>
<evidence type="ECO:0000256" key="2">
    <source>
        <dbReference type="ARBA" id="ARBA00022475"/>
    </source>
</evidence>
<keyword evidence="7 10" id="KW-0408">Iron</keyword>
<dbReference type="Gene3D" id="1.10.760.10">
    <property type="entry name" value="Cytochrome c-like domain"/>
    <property type="match status" value="3"/>
</dbReference>
<evidence type="ECO:0000259" key="12">
    <source>
        <dbReference type="PROSITE" id="PS51007"/>
    </source>
</evidence>
<dbReference type="PROSITE" id="PS51007">
    <property type="entry name" value="CYTC"/>
    <property type="match status" value="3"/>
</dbReference>
<feature type="domain" description="Cytochrome c" evidence="12">
    <location>
        <begin position="179"/>
        <end position="293"/>
    </location>
</feature>
<dbReference type="Proteomes" id="UP000268684">
    <property type="component" value="Chromosome II"/>
</dbReference>
<dbReference type="InterPro" id="IPR009056">
    <property type="entry name" value="Cyt_c-like_dom"/>
</dbReference>
<dbReference type="GO" id="GO:0020037">
    <property type="term" value="F:heme binding"/>
    <property type="evidence" value="ECO:0007669"/>
    <property type="project" value="InterPro"/>
</dbReference>
<sequence>MNLSRRNRIAASLAALVLQAPLFAAAAPADDSARIADGRYLATAADCIACHTAPGGKPFAGGLPMTLPMGRIYSTNITPDPATGIGHYTPADFRKVLREGVTPDGRNLYPAMPYPSYTKLSDRDIDALYAYFMRSVPPVAQPNRTPDFGWPLTMRWPLKIWNALFLRAGAYADKPGRDPQWNRGAYLVQGAAHCGACHTPRGIGMQELALDESGASYLAGAVVDGWRAFNITSDEQAGIGIWTTGDIVQYLRTGNTPGRAQAAGPMADAVTHSFSRMNDADLTAMATYLRTVRPAPGPDRAPRSAQGRPADDYIALRTAGAAHAPPDGAALYLDHCASCHGMRGTGTTDGFFPSLMKNSVVGTATAANLTRTILFGASVDNGHTHYFMPAFQTELRDDEVVALVTYLSLQFGNGQMRITRDEVTTLRTAPAH</sequence>
<proteinExistence type="predicted"/>
<dbReference type="PIRSF" id="PIRSF000018">
    <property type="entry name" value="Mb_ADH_cyt_c"/>
    <property type="match status" value="1"/>
</dbReference>
<gene>
    <name evidence="13" type="ORF">BSTAB16_4374</name>
</gene>
<feature type="binding site" description="covalent" evidence="9">
    <location>
        <position position="336"/>
    </location>
    <ligand>
        <name>heme c</name>
        <dbReference type="ChEBI" id="CHEBI:61717"/>
        <label>3</label>
    </ligand>
</feature>
<evidence type="ECO:0000256" key="3">
    <source>
        <dbReference type="ARBA" id="ARBA00022617"/>
    </source>
</evidence>
<keyword evidence="4 10" id="KW-0479">Metal-binding</keyword>
<feature type="binding site" description="axial binding residue" evidence="10">
    <location>
        <position position="340"/>
    </location>
    <ligand>
        <name>heme c</name>
        <dbReference type="ChEBI" id="CHEBI:61717"/>
        <label>3</label>
    </ligand>
    <ligandPart>
        <name>Fe</name>
        <dbReference type="ChEBI" id="CHEBI:18248"/>
    </ligandPart>
</feature>
<dbReference type="AlphaFoldDB" id="A0AAJ5NF33"/>
<feature type="domain" description="Cytochrome c" evidence="12">
    <location>
        <begin position="323"/>
        <end position="411"/>
    </location>
</feature>
<evidence type="ECO:0000256" key="6">
    <source>
        <dbReference type="ARBA" id="ARBA00022737"/>
    </source>
</evidence>
<keyword evidence="3 9" id="KW-0349">Heme</keyword>
<feature type="binding site" description="axial binding residue" evidence="10">
    <location>
        <position position="51"/>
    </location>
    <ligand>
        <name>heme c</name>
        <dbReference type="ChEBI" id="CHEBI:61717"/>
        <label>1</label>
    </ligand>
    <ligandPart>
        <name>Fe</name>
        <dbReference type="ChEBI" id="CHEBI:18248"/>
    </ligandPart>
</feature>
<dbReference type="InterPro" id="IPR014353">
    <property type="entry name" value="Membr-bd_ADH_cyt_c"/>
</dbReference>
<keyword evidence="14" id="KW-1185">Reference proteome</keyword>
<feature type="binding site" description="covalent" evidence="9">
    <location>
        <position position="50"/>
    </location>
    <ligand>
        <name>heme c</name>
        <dbReference type="ChEBI" id="CHEBI:61717"/>
        <label>1</label>
    </ligand>
</feature>
<evidence type="ECO:0000256" key="4">
    <source>
        <dbReference type="ARBA" id="ARBA00022723"/>
    </source>
</evidence>
<feature type="domain" description="Cytochrome c" evidence="12">
    <location>
        <begin position="33"/>
        <end position="136"/>
    </location>
</feature>
<dbReference type="InterPro" id="IPR051459">
    <property type="entry name" value="Cytochrome_c-type_DH"/>
</dbReference>
<evidence type="ECO:0000256" key="7">
    <source>
        <dbReference type="ARBA" id="ARBA00023004"/>
    </source>
</evidence>
<protein>
    <recommendedName>
        <fullName evidence="12">Cytochrome c domain-containing protein</fullName>
    </recommendedName>
</protein>
<evidence type="ECO:0000256" key="11">
    <source>
        <dbReference type="SAM" id="SignalP"/>
    </source>
</evidence>
<feature type="binding site" description="covalent" evidence="9">
    <location>
        <position position="197"/>
    </location>
    <ligand>
        <name>heme c</name>
        <dbReference type="ChEBI" id="CHEBI:61717"/>
        <label>2</label>
    </ligand>
</feature>
<evidence type="ECO:0000256" key="10">
    <source>
        <dbReference type="PIRSR" id="PIRSR000018-51"/>
    </source>
</evidence>
<dbReference type="GO" id="GO:0005506">
    <property type="term" value="F:iron ion binding"/>
    <property type="evidence" value="ECO:0007669"/>
    <property type="project" value="InterPro"/>
</dbReference>
<dbReference type="EMBL" id="LR025743">
    <property type="protein sequence ID" value="VBB14185.1"/>
    <property type="molecule type" value="Genomic_DNA"/>
</dbReference>
<evidence type="ECO:0000313" key="14">
    <source>
        <dbReference type="Proteomes" id="UP000268684"/>
    </source>
</evidence>
<dbReference type="RefSeq" id="WP_122169783.1">
    <property type="nucleotide sequence ID" value="NZ_LR025743.1"/>
</dbReference>
<accession>A0AAJ5NF33</accession>
<dbReference type="Pfam" id="PF00034">
    <property type="entry name" value="Cytochrom_C"/>
    <property type="match status" value="2"/>
</dbReference>
<evidence type="ECO:0000313" key="13">
    <source>
        <dbReference type="EMBL" id="VBB14185.1"/>
    </source>
</evidence>
<keyword evidence="8" id="KW-0472">Membrane</keyword>
<dbReference type="GeneID" id="71056808"/>
<dbReference type="PANTHER" id="PTHR35008:SF8">
    <property type="entry name" value="ALCOHOL DEHYDROGENASE CYTOCHROME C SUBUNIT"/>
    <property type="match status" value="1"/>
</dbReference>
<feature type="binding site" description="axial binding residue" evidence="10">
    <location>
        <position position="198"/>
    </location>
    <ligand>
        <name>heme c</name>
        <dbReference type="ChEBI" id="CHEBI:61717"/>
        <label>2</label>
    </ligand>
    <ligandPart>
        <name>Fe</name>
        <dbReference type="ChEBI" id="CHEBI:18248"/>
    </ligandPart>
</feature>
<feature type="binding site" description="covalent" evidence="9">
    <location>
        <position position="339"/>
    </location>
    <ligand>
        <name>heme c</name>
        <dbReference type="ChEBI" id="CHEBI:61717"/>
        <label>3</label>
    </ligand>
</feature>
<keyword evidence="6" id="KW-0677">Repeat</keyword>
<dbReference type="GO" id="GO:0005886">
    <property type="term" value="C:plasma membrane"/>
    <property type="evidence" value="ECO:0007669"/>
    <property type="project" value="UniProtKB-SubCell"/>
</dbReference>
<evidence type="ECO:0000256" key="5">
    <source>
        <dbReference type="ARBA" id="ARBA00022729"/>
    </source>
</evidence>
<feature type="binding site" description="covalent" evidence="9">
    <location>
        <position position="47"/>
    </location>
    <ligand>
        <name>heme c</name>
        <dbReference type="ChEBI" id="CHEBI:61717"/>
        <label>1</label>
    </ligand>
</feature>
<feature type="binding site" description="covalent" evidence="9">
    <location>
        <position position="194"/>
    </location>
    <ligand>
        <name>heme c</name>
        <dbReference type="ChEBI" id="CHEBI:61717"/>
        <label>2</label>
    </ligand>
</feature>
<comment type="cofactor">
    <cofactor evidence="9">
        <name>heme c</name>
        <dbReference type="ChEBI" id="CHEBI:61717"/>
    </cofactor>
    <text evidence="9">Binds 3 heme c groups covalently per subunit.</text>
</comment>
<reference evidence="13 14" key="1">
    <citation type="submission" date="2017-11" db="EMBL/GenBank/DDBJ databases">
        <authorList>
            <person name="Seth-Smith MB H."/>
        </authorList>
    </citation>
    <scope>NUCLEOTIDE SEQUENCE [LARGE SCALE GENOMIC DNA]</scope>
    <source>
        <strain evidence="13">E</strain>
    </source>
</reference>
<feature type="chain" id="PRO_5042616405" description="Cytochrome c domain-containing protein" evidence="11">
    <location>
        <begin position="27"/>
        <end position="432"/>
    </location>
</feature>
<evidence type="ECO:0000256" key="9">
    <source>
        <dbReference type="PIRSR" id="PIRSR000018-50"/>
    </source>
</evidence>
<dbReference type="SUPFAM" id="SSF46626">
    <property type="entry name" value="Cytochrome c"/>
    <property type="match status" value="3"/>
</dbReference>
<dbReference type="Pfam" id="PF13442">
    <property type="entry name" value="Cytochrome_CBB3"/>
    <property type="match status" value="1"/>
</dbReference>
<feature type="signal peptide" evidence="11">
    <location>
        <begin position="1"/>
        <end position="26"/>
    </location>
</feature>